<gene>
    <name evidence="2" type="ORF">CSUI_010487</name>
</gene>
<evidence type="ECO:0008006" key="4">
    <source>
        <dbReference type="Google" id="ProtNLM"/>
    </source>
</evidence>
<dbReference type="Proteomes" id="UP000221165">
    <property type="component" value="Unassembled WGS sequence"/>
</dbReference>
<protein>
    <recommendedName>
        <fullName evidence="4">Transmembrane protein</fullName>
    </recommendedName>
</protein>
<keyword evidence="3" id="KW-1185">Reference proteome</keyword>
<dbReference type="EMBL" id="MIGC01007566">
    <property type="protein sequence ID" value="PHJ15706.1"/>
    <property type="molecule type" value="Genomic_DNA"/>
</dbReference>
<evidence type="ECO:0000313" key="3">
    <source>
        <dbReference type="Proteomes" id="UP000221165"/>
    </source>
</evidence>
<feature type="chain" id="PRO_5013333462" description="Transmembrane protein" evidence="1">
    <location>
        <begin position="22"/>
        <end position="63"/>
    </location>
</feature>
<dbReference type="VEuPathDB" id="ToxoDB:CSUI_010487"/>
<dbReference type="AlphaFoldDB" id="A0A2C6KH92"/>
<dbReference type="GeneID" id="94433801"/>
<comment type="caution">
    <text evidence="2">The sequence shown here is derived from an EMBL/GenBank/DDBJ whole genome shotgun (WGS) entry which is preliminary data.</text>
</comment>
<proteinExistence type="predicted"/>
<evidence type="ECO:0000313" key="2">
    <source>
        <dbReference type="EMBL" id="PHJ15706.1"/>
    </source>
</evidence>
<dbReference type="RefSeq" id="XP_067917438.1">
    <property type="nucleotide sequence ID" value="XM_068070590.1"/>
</dbReference>
<feature type="signal peptide" evidence="1">
    <location>
        <begin position="1"/>
        <end position="21"/>
    </location>
</feature>
<reference evidence="2 3" key="1">
    <citation type="journal article" date="2017" name="Int. J. Parasitol.">
        <title>The genome of the protozoan parasite Cystoisospora suis and a reverse vaccinology approach to identify vaccine candidates.</title>
        <authorList>
            <person name="Palmieri N."/>
            <person name="Shrestha A."/>
            <person name="Ruttkowski B."/>
            <person name="Beck T."/>
            <person name="Vogl C."/>
            <person name="Tomley F."/>
            <person name="Blake D.P."/>
            <person name="Joachim A."/>
        </authorList>
    </citation>
    <scope>NUCLEOTIDE SEQUENCE [LARGE SCALE GENOMIC DNA]</scope>
    <source>
        <strain evidence="2 3">Wien I</strain>
    </source>
</reference>
<accession>A0A2C6KH92</accession>
<sequence length="63" mass="7136">MPQSLKDVSFVFFLFLSSSWGLLFSSRDKEDRQSVDLALGRMESTRESACTHACVQQSFGKRS</sequence>
<keyword evidence="1" id="KW-0732">Signal</keyword>
<evidence type="ECO:0000256" key="1">
    <source>
        <dbReference type="SAM" id="SignalP"/>
    </source>
</evidence>
<organism evidence="2 3">
    <name type="scientific">Cystoisospora suis</name>
    <dbReference type="NCBI Taxonomy" id="483139"/>
    <lineage>
        <taxon>Eukaryota</taxon>
        <taxon>Sar</taxon>
        <taxon>Alveolata</taxon>
        <taxon>Apicomplexa</taxon>
        <taxon>Conoidasida</taxon>
        <taxon>Coccidia</taxon>
        <taxon>Eucoccidiorida</taxon>
        <taxon>Eimeriorina</taxon>
        <taxon>Sarcocystidae</taxon>
        <taxon>Cystoisospora</taxon>
    </lineage>
</organism>
<name>A0A2C6KH92_9APIC</name>